<dbReference type="GO" id="GO:0005886">
    <property type="term" value="C:plasma membrane"/>
    <property type="evidence" value="ECO:0007669"/>
    <property type="project" value="TreeGrafter"/>
</dbReference>
<feature type="transmembrane region" description="Helical" evidence="9">
    <location>
        <begin position="122"/>
        <end position="149"/>
    </location>
</feature>
<dbReference type="PROSITE" id="PS50267">
    <property type="entry name" value="NA_NEUROTRAN_SYMP_3"/>
    <property type="match status" value="1"/>
</dbReference>
<feature type="transmembrane region" description="Helical" evidence="9">
    <location>
        <begin position="80"/>
        <end position="102"/>
    </location>
</feature>
<feature type="transmembrane region" description="Helical" evidence="9">
    <location>
        <begin position="156"/>
        <end position="173"/>
    </location>
</feature>
<feature type="binding site" evidence="8">
    <location>
        <position position="92"/>
    </location>
    <ligand>
        <name>Na(+)</name>
        <dbReference type="ChEBI" id="CHEBI:29101"/>
        <label>1</label>
    </ligand>
</feature>
<feature type="transmembrane region" description="Helical" evidence="9">
    <location>
        <begin position="21"/>
        <end position="42"/>
    </location>
</feature>
<evidence type="ECO:0000256" key="8">
    <source>
        <dbReference type="PIRSR" id="PIRSR600175-1"/>
    </source>
</evidence>
<evidence type="ECO:0000313" key="10">
    <source>
        <dbReference type="EMBL" id="KAK8770733.1"/>
    </source>
</evidence>
<comment type="similarity">
    <text evidence="2">Belongs to the sodium:neurotransmitter symporter (SNF) (TC 2.A.22) family.</text>
</comment>
<dbReference type="EMBL" id="JARKHS020020633">
    <property type="protein sequence ID" value="KAK8770733.1"/>
    <property type="molecule type" value="Genomic_DNA"/>
</dbReference>
<evidence type="ECO:0000256" key="7">
    <source>
        <dbReference type="ARBA" id="ARBA00023136"/>
    </source>
</evidence>
<keyword evidence="7 9" id="KW-0472">Membrane</keyword>
<name>A0AAQ4E7S3_AMBAM</name>
<evidence type="ECO:0000256" key="1">
    <source>
        <dbReference type="ARBA" id="ARBA00004141"/>
    </source>
</evidence>
<sequence length="764" mass="84818">MEEARSSDRPAWFPSHSVVQGVILMDLATSMVSACLTFAVLGNLAHVTGQAIESYVHGGSTKMFFMLISEYIGEANYPQLFASLFTVTLLQLGLCQAVAGVWMLVTCLTDEFPSLRPLTGSLIAAVCMVGCVASLPYVTPYGYVVALLLNRFAVQIPVLLVACMETVSFVWGYGVDRLLFDMTFMEQGTLSRYWVRCWTTWTPCALLCVLVATFGALQDFVSDLEKYNVQARLACQVVLAGSLVSIPFLTITWLMENNLPVNIEEAWSVSGIEAHFWLSVSSFDSLFTLLVGNVLAYNLESVVNVRWRDDADSSSPATFSSVEVSAGTAIARHLDQSYRKALIIRALEAVGEVAYHHLLQIEHIDDTVLELTPETSSMLPTKEVSVHDLDTASANWSRVLFGYAKLMVKPAPSKARVRNLHVVREVLEFLGRGKLRAVAVYLALVPLAKFFVLAKDVQLRVISSQEYDENVFKYEACVRALELFFEDSYRQWMFARMEGSGTMDDVNQIFTDVLTAARNFSKVFSHIPLDDKRISAPPYFIKRSPEDVRNASNSLAEANGAPTQFSTDFISNTILFSRQRSRNSGGDTCEPLLTIDSIVMRWNDTESLLRLLLPDFYHAGASEAAVNYGTLGYYLGTVAFQAAVAENWTSSSDYGPCLADYVHSQIGLSLHEPSWDYIVGRHWAVQVALEAAVSREADFSRSKHIARLFFLRFAQTCCSRVGLPRQYDDVHEMVQSPESCNAVAMTGQAFAGAFDCLHMPPMDC</sequence>
<dbReference type="Pfam" id="PF00209">
    <property type="entry name" value="SNF"/>
    <property type="match status" value="1"/>
</dbReference>
<dbReference type="GO" id="GO:0046872">
    <property type="term" value="F:metal ion binding"/>
    <property type="evidence" value="ECO:0007669"/>
    <property type="project" value="UniProtKB-KW"/>
</dbReference>
<organism evidence="10 11">
    <name type="scientific">Amblyomma americanum</name>
    <name type="common">Lone star tick</name>
    <dbReference type="NCBI Taxonomy" id="6943"/>
    <lineage>
        <taxon>Eukaryota</taxon>
        <taxon>Metazoa</taxon>
        <taxon>Ecdysozoa</taxon>
        <taxon>Arthropoda</taxon>
        <taxon>Chelicerata</taxon>
        <taxon>Arachnida</taxon>
        <taxon>Acari</taxon>
        <taxon>Parasitiformes</taxon>
        <taxon>Ixodida</taxon>
        <taxon>Ixodoidea</taxon>
        <taxon>Ixodidae</taxon>
        <taxon>Amblyomminae</taxon>
        <taxon>Amblyomma</taxon>
    </lineage>
</organism>
<keyword evidence="8" id="KW-0479">Metal-binding</keyword>
<accession>A0AAQ4E7S3</accession>
<keyword evidence="5" id="KW-0769">Symport</keyword>
<feature type="transmembrane region" description="Helical" evidence="9">
    <location>
        <begin position="193"/>
        <end position="217"/>
    </location>
</feature>
<keyword evidence="8" id="KW-0915">Sodium</keyword>
<feature type="transmembrane region" description="Helical" evidence="9">
    <location>
        <begin position="237"/>
        <end position="255"/>
    </location>
</feature>
<evidence type="ECO:0000313" key="11">
    <source>
        <dbReference type="Proteomes" id="UP001321473"/>
    </source>
</evidence>
<keyword evidence="6 9" id="KW-1133">Transmembrane helix</keyword>
<evidence type="ECO:0000256" key="3">
    <source>
        <dbReference type="ARBA" id="ARBA00022448"/>
    </source>
</evidence>
<evidence type="ECO:0000256" key="2">
    <source>
        <dbReference type="ARBA" id="ARBA00006459"/>
    </source>
</evidence>
<dbReference type="GO" id="GO:0089718">
    <property type="term" value="P:amino acid import across plasma membrane"/>
    <property type="evidence" value="ECO:0007669"/>
    <property type="project" value="TreeGrafter"/>
</dbReference>
<dbReference type="InterPro" id="IPR037272">
    <property type="entry name" value="SNS_sf"/>
</dbReference>
<dbReference type="GO" id="GO:0005283">
    <property type="term" value="F:amino acid:sodium symporter activity"/>
    <property type="evidence" value="ECO:0007669"/>
    <property type="project" value="TreeGrafter"/>
</dbReference>
<evidence type="ECO:0000256" key="6">
    <source>
        <dbReference type="ARBA" id="ARBA00022989"/>
    </source>
</evidence>
<dbReference type="PRINTS" id="PR00176">
    <property type="entry name" value="NANEUSMPORT"/>
</dbReference>
<dbReference type="SUPFAM" id="SSF161070">
    <property type="entry name" value="SNF-like"/>
    <property type="match status" value="1"/>
</dbReference>
<evidence type="ECO:0000256" key="4">
    <source>
        <dbReference type="ARBA" id="ARBA00022692"/>
    </source>
</evidence>
<keyword evidence="11" id="KW-1185">Reference proteome</keyword>
<evidence type="ECO:0000256" key="5">
    <source>
        <dbReference type="ARBA" id="ARBA00022847"/>
    </source>
</evidence>
<keyword evidence="4 9" id="KW-0812">Transmembrane</keyword>
<comment type="caution">
    <text evidence="10">The sequence shown here is derived from an EMBL/GenBank/DDBJ whole genome shotgun (WGS) entry which is preliminary data.</text>
</comment>
<dbReference type="PANTHER" id="PTHR11616">
    <property type="entry name" value="SODIUM/CHLORIDE DEPENDENT TRANSPORTER"/>
    <property type="match status" value="1"/>
</dbReference>
<dbReference type="AlphaFoldDB" id="A0AAQ4E7S3"/>
<proteinExistence type="inferred from homology"/>
<comment type="subcellular location">
    <subcellularLocation>
        <location evidence="1">Membrane</location>
        <topology evidence="1">Multi-pass membrane protein</topology>
    </subcellularLocation>
</comment>
<evidence type="ECO:0000256" key="9">
    <source>
        <dbReference type="SAM" id="Phobius"/>
    </source>
</evidence>
<keyword evidence="3" id="KW-0813">Transport</keyword>
<reference evidence="10 11" key="1">
    <citation type="journal article" date="2023" name="Arcadia Sci">
        <title>De novo assembly of a long-read Amblyomma americanum tick genome.</title>
        <authorList>
            <person name="Chou S."/>
            <person name="Poskanzer K.E."/>
            <person name="Rollins M."/>
            <person name="Thuy-Boun P.S."/>
        </authorList>
    </citation>
    <scope>NUCLEOTIDE SEQUENCE [LARGE SCALE GENOMIC DNA]</scope>
    <source>
        <strain evidence="10">F_SG_1</strain>
        <tissue evidence="10">Salivary glands</tissue>
    </source>
</reference>
<dbReference type="Proteomes" id="UP001321473">
    <property type="component" value="Unassembled WGS sequence"/>
</dbReference>
<dbReference type="PANTHER" id="PTHR11616:SF241">
    <property type="entry name" value="SODIUM- AND CHLORIDE-DEPENDENT GLYCINE TRANSPORTER 2"/>
    <property type="match status" value="1"/>
</dbReference>
<gene>
    <name evidence="10" type="ORF">V5799_012802</name>
</gene>
<dbReference type="InterPro" id="IPR000175">
    <property type="entry name" value="Na/ntran_symport"/>
</dbReference>
<protein>
    <submittedName>
        <fullName evidence="10">Uncharacterized protein</fullName>
    </submittedName>
</protein>